<evidence type="ECO:0000313" key="3">
    <source>
        <dbReference type="EMBL" id="NML74190.1"/>
    </source>
</evidence>
<keyword evidence="1" id="KW-0472">Membrane</keyword>
<name>A0A7Y0FVT9_9HYPH</name>
<keyword evidence="1" id="KW-1133">Transmembrane helix</keyword>
<feature type="transmembrane region" description="Helical" evidence="1">
    <location>
        <begin position="234"/>
        <end position="251"/>
    </location>
</feature>
<dbReference type="SUPFAM" id="SSF48317">
    <property type="entry name" value="Acid phosphatase/Vanadium-dependent haloperoxidase"/>
    <property type="match status" value="1"/>
</dbReference>
<feature type="domain" description="Phosphatidic acid phosphatase type 2/haloperoxidase" evidence="2">
    <location>
        <begin position="122"/>
        <end position="245"/>
    </location>
</feature>
<dbReference type="InterPro" id="IPR000326">
    <property type="entry name" value="PAP2/HPO"/>
</dbReference>
<dbReference type="InterPro" id="IPR036938">
    <property type="entry name" value="PAP2/HPO_sf"/>
</dbReference>
<dbReference type="AlphaFoldDB" id="A0A7Y0FVT9"/>
<feature type="transmembrane region" description="Helical" evidence="1">
    <location>
        <begin position="87"/>
        <end position="107"/>
    </location>
</feature>
<gene>
    <name evidence="3" type="ORF">HHL25_08670</name>
</gene>
<feature type="transmembrane region" description="Helical" evidence="1">
    <location>
        <begin position="119"/>
        <end position="141"/>
    </location>
</feature>
<evidence type="ECO:0000259" key="2">
    <source>
        <dbReference type="SMART" id="SM00014"/>
    </source>
</evidence>
<feature type="transmembrane region" description="Helical" evidence="1">
    <location>
        <begin position="178"/>
        <end position="196"/>
    </location>
</feature>
<protein>
    <submittedName>
        <fullName evidence="3">Phosphatase PAP2 family protein</fullName>
    </submittedName>
</protein>
<keyword evidence="1" id="KW-0812">Transmembrane</keyword>
<proteinExistence type="predicted"/>
<dbReference type="Pfam" id="PF01569">
    <property type="entry name" value="PAP2"/>
    <property type="match status" value="1"/>
</dbReference>
<sequence length="258" mass="28064">MPKQTHTTLIEAVHRDRDARRAVILALVLLSVWLLLLAAFHFLPALDVAMSAAFFEATACAEGTADGIVCGDFPYQRDTLFVFLRQMLFYMPSLAAVVVIIALVRALQHHGATYQPRKVRDYAISLLTLFIGPYVVVNLLLKSFSGRPRPHQTDIFGGELPFMPAGSFAGGCENNCSFISGEAAGAGWLICLIPLLSEKMRPVFGPALIAVSLVTPAFRVSFGGHYLSDVVLGWLSSPAVFAALLAVFEIARVRKNTL</sequence>
<dbReference type="Gene3D" id="1.20.144.10">
    <property type="entry name" value="Phosphatidic acid phosphatase type 2/haloperoxidase"/>
    <property type="match status" value="1"/>
</dbReference>
<keyword evidence="4" id="KW-1185">Reference proteome</keyword>
<dbReference type="SMART" id="SM00014">
    <property type="entry name" value="acidPPc"/>
    <property type="match status" value="1"/>
</dbReference>
<dbReference type="EMBL" id="JABBGK010000001">
    <property type="protein sequence ID" value="NML74190.1"/>
    <property type="molecule type" value="Genomic_DNA"/>
</dbReference>
<evidence type="ECO:0000256" key="1">
    <source>
        <dbReference type="SAM" id="Phobius"/>
    </source>
</evidence>
<evidence type="ECO:0000313" key="4">
    <source>
        <dbReference type="Proteomes" id="UP000541470"/>
    </source>
</evidence>
<feature type="transmembrane region" description="Helical" evidence="1">
    <location>
        <begin position="203"/>
        <end position="222"/>
    </location>
</feature>
<organism evidence="3 4">
    <name type="scientific">Rhizobium terricola</name>
    <dbReference type="NCBI Taxonomy" id="2728849"/>
    <lineage>
        <taxon>Bacteria</taxon>
        <taxon>Pseudomonadati</taxon>
        <taxon>Pseudomonadota</taxon>
        <taxon>Alphaproteobacteria</taxon>
        <taxon>Hyphomicrobiales</taxon>
        <taxon>Rhizobiaceae</taxon>
        <taxon>Rhizobium/Agrobacterium group</taxon>
        <taxon>Rhizobium</taxon>
    </lineage>
</organism>
<comment type="caution">
    <text evidence="3">The sequence shown here is derived from an EMBL/GenBank/DDBJ whole genome shotgun (WGS) entry which is preliminary data.</text>
</comment>
<reference evidence="3 4" key="1">
    <citation type="submission" date="2020-04" db="EMBL/GenBank/DDBJ databases">
        <title>Rhizobium sp. S-51 isolated from soil.</title>
        <authorList>
            <person name="Dahal R.H."/>
        </authorList>
    </citation>
    <scope>NUCLEOTIDE SEQUENCE [LARGE SCALE GENOMIC DNA]</scope>
    <source>
        <strain evidence="3 4">S-51</strain>
    </source>
</reference>
<accession>A0A7Y0FVT9</accession>
<feature type="transmembrane region" description="Helical" evidence="1">
    <location>
        <begin position="21"/>
        <end position="43"/>
    </location>
</feature>
<dbReference type="RefSeq" id="WP_169589094.1">
    <property type="nucleotide sequence ID" value="NZ_JABBGK010000001.1"/>
</dbReference>
<dbReference type="Proteomes" id="UP000541470">
    <property type="component" value="Unassembled WGS sequence"/>
</dbReference>